<reference evidence="1 2" key="1">
    <citation type="submission" date="2015-07" db="EMBL/GenBank/DDBJ databases">
        <authorList>
            <person name="Noorani M."/>
        </authorList>
    </citation>
    <scope>NUCLEOTIDE SEQUENCE [LARGE SCALE GENOMIC DNA]</scope>
    <source>
        <strain evidence="1 2">0788_9</strain>
    </source>
</reference>
<evidence type="ECO:0000313" key="1">
    <source>
        <dbReference type="EMBL" id="KPC32965.1"/>
    </source>
</evidence>
<organism evidence="1 2">
    <name type="scientific">Pseudomonas syringae pv. cilantro</name>
    <dbReference type="NCBI Taxonomy" id="81035"/>
    <lineage>
        <taxon>Bacteria</taxon>
        <taxon>Pseudomonadati</taxon>
        <taxon>Pseudomonadota</taxon>
        <taxon>Gammaproteobacteria</taxon>
        <taxon>Pseudomonadales</taxon>
        <taxon>Pseudomonadaceae</taxon>
        <taxon>Pseudomonas</taxon>
        <taxon>Pseudomonas syringae</taxon>
    </lineage>
</organism>
<gene>
    <name evidence="1" type="ORF">ABJ99_1818</name>
</gene>
<comment type="caution">
    <text evidence="1">The sequence shown here is derived from an EMBL/GenBank/DDBJ whole genome shotgun (WGS) entry which is preliminary data.</text>
</comment>
<proteinExistence type="predicted"/>
<dbReference type="AlphaFoldDB" id="A0A0N1JPE5"/>
<reference evidence="1 2" key="2">
    <citation type="submission" date="2015-10" db="EMBL/GenBank/DDBJ databases">
        <title>Comparative genomics and high-throughput reverse genetic screens identify a new phytobacterial MAMP and an Arabidopsis receptor required for immune elicitation.</title>
        <authorList>
            <person name="Mott G.A."/>
            <person name="Thakur S."/>
            <person name="Wang P.W."/>
            <person name="Desveaux D."/>
            <person name="Guttman D.S."/>
        </authorList>
    </citation>
    <scope>NUCLEOTIDE SEQUENCE [LARGE SCALE GENOMIC DNA]</scope>
    <source>
        <strain evidence="1 2">0788_9</strain>
    </source>
</reference>
<protein>
    <submittedName>
        <fullName evidence="1">Uncharacterized protein</fullName>
    </submittedName>
</protein>
<dbReference type="PATRIC" id="fig|81035.3.peg.1965"/>
<dbReference type="EMBL" id="LGLN01000033">
    <property type="protein sequence ID" value="KPC32965.1"/>
    <property type="molecule type" value="Genomic_DNA"/>
</dbReference>
<accession>A0A0N1JPE5</accession>
<evidence type="ECO:0000313" key="2">
    <source>
        <dbReference type="Proteomes" id="UP000037891"/>
    </source>
</evidence>
<dbReference type="Proteomes" id="UP000037891">
    <property type="component" value="Unassembled WGS sequence"/>
</dbReference>
<sequence>MIAATRSDTQQIATVIINLPGKRACSGYDTRATGNDNKQSSATIPA</sequence>
<name>A0A0N1JPE5_PSESX</name>